<dbReference type="EMBL" id="JBHTCH010000004">
    <property type="protein sequence ID" value="MFC7359340.1"/>
    <property type="molecule type" value="Genomic_DNA"/>
</dbReference>
<dbReference type="Gene3D" id="3.40.190.10">
    <property type="entry name" value="Periplasmic binding protein-like II"/>
    <property type="match status" value="1"/>
</dbReference>
<dbReference type="CDD" id="cd00995">
    <property type="entry name" value="PBP2_NikA_DppA_OppA_like"/>
    <property type="match status" value="1"/>
</dbReference>
<dbReference type="Gene3D" id="3.10.105.10">
    <property type="entry name" value="Dipeptide-binding Protein, Domain 3"/>
    <property type="match status" value="1"/>
</dbReference>
<dbReference type="InterPro" id="IPR039424">
    <property type="entry name" value="SBP_5"/>
</dbReference>
<organism evidence="3 4">
    <name type="scientific">Nocardioides astragali</name>
    <dbReference type="NCBI Taxonomy" id="1776736"/>
    <lineage>
        <taxon>Bacteria</taxon>
        <taxon>Bacillati</taxon>
        <taxon>Actinomycetota</taxon>
        <taxon>Actinomycetes</taxon>
        <taxon>Propionibacteriales</taxon>
        <taxon>Nocardioidaceae</taxon>
        <taxon>Nocardioides</taxon>
    </lineage>
</organism>
<name>A0ABW2N0C2_9ACTN</name>
<dbReference type="Proteomes" id="UP001596524">
    <property type="component" value="Unassembled WGS sequence"/>
</dbReference>
<dbReference type="PANTHER" id="PTHR30290">
    <property type="entry name" value="PERIPLASMIC BINDING COMPONENT OF ABC TRANSPORTER"/>
    <property type="match status" value="1"/>
</dbReference>
<evidence type="ECO:0000313" key="3">
    <source>
        <dbReference type="EMBL" id="MFC7359340.1"/>
    </source>
</evidence>
<comment type="subcellular location">
    <subcellularLocation>
        <location evidence="1">Cell membrane</location>
        <topology evidence="1">Lipid-anchor</topology>
    </subcellularLocation>
</comment>
<gene>
    <name evidence="3" type="ORF">ACFQO6_03585</name>
</gene>
<evidence type="ECO:0000259" key="2">
    <source>
        <dbReference type="Pfam" id="PF00496"/>
    </source>
</evidence>
<dbReference type="PROSITE" id="PS01040">
    <property type="entry name" value="SBP_BACTERIAL_5"/>
    <property type="match status" value="1"/>
</dbReference>
<sequence>MPAVCCLGFGATIGFHPTRVGSRPLQFHPVMVVTHRTPAHAVWRRTYADQVAGALPACSLGACTRTEHSRTGGRTRTPRRRLAMLAVTRDRASGRRRTTWVVIAMCVALLTACGGEGNSSSSESAKSDTLTIALPGWTPESFDLPLNCSSPLFELAYEPLIRISESGDYAPGIAESWEYSEGNTVFTMTIREGVKFADGTDLTAQSVVDTLNYYKSTPGLNDGYLKPMTVKALGEGQVQVTYEEPFRGFESLFSSTQCNNGLVISAAGLKDPEKLKTDMFGAGPYIYVADESEPGDHYTFTPNPNYFEKSRQNWKKIVLRVIGDPNTAFNALATGEVQVDWTGGEALLAQAESKGFDVTEMAPWGAGIFVWDRDGEVSEPLADVRVRTAMALALDRENLAKAVGPATEPLDQFGLPGYVGADPDLPSKYTYDVEQAKKLMAEAGYADGFSVTMLVNSDDVESKNALIASVDQFAQIGVNVELKNAPETTFFTDIASKKYPLGAASWAILGDVPLNSNRLYKLPFSAVLNPFLSEDPDLEKAYAELQSADDATYEEAARQFNEVMTEKAWYIPLTYSPRFLYSKGVDIGESDANGNFDVPSWKPAD</sequence>
<protein>
    <submittedName>
        <fullName evidence="3">ABC transporter substrate-binding protein</fullName>
    </submittedName>
</protein>
<dbReference type="SUPFAM" id="SSF53850">
    <property type="entry name" value="Periplasmic binding protein-like II"/>
    <property type="match status" value="1"/>
</dbReference>
<comment type="caution">
    <text evidence="3">The sequence shown here is derived from an EMBL/GenBank/DDBJ whole genome shotgun (WGS) entry which is preliminary data.</text>
</comment>
<reference evidence="4" key="1">
    <citation type="journal article" date="2019" name="Int. J. Syst. Evol. Microbiol.">
        <title>The Global Catalogue of Microorganisms (GCM) 10K type strain sequencing project: providing services to taxonomists for standard genome sequencing and annotation.</title>
        <authorList>
            <consortium name="The Broad Institute Genomics Platform"/>
            <consortium name="The Broad Institute Genome Sequencing Center for Infectious Disease"/>
            <person name="Wu L."/>
            <person name="Ma J."/>
        </authorList>
    </citation>
    <scope>NUCLEOTIDE SEQUENCE [LARGE SCALE GENOMIC DNA]</scope>
    <source>
        <strain evidence="4">FCH27</strain>
    </source>
</reference>
<feature type="domain" description="Solute-binding protein family 5" evidence="2">
    <location>
        <begin position="169"/>
        <end position="509"/>
    </location>
</feature>
<dbReference type="InterPro" id="IPR023765">
    <property type="entry name" value="SBP_5_CS"/>
</dbReference>
<dbReference type="RefSeq" id="WP_379185916.1">
    <property type="nucleotide sequence ID" value="NZ_JBHTCH010000004.1"/>
</dbReference>
<accession>A0ABW2N0C2</accession>
<keyword evidence="4" id="KW-1185">Reference proteome</keyword>
<dbReference type="InterPro" id="IPR000914">
    <property type="entry name" value="SBP_5_dom"/>
</dbReference>
<proteinExistence type="predicted"/>
<evidence type="ECO:0000256" key="1">
    <source>
        <dbReference type="ARBA" id="ARBA00004193"/>
    </source>
</evidence>
<dbReference type="Pfam" id="PF00496">
    <property type="entry name" value="SBP_bac_5"/>
    <property type="match status" value="1"/>
</dbReference>
<evidence type="ECO:0000313" key="4">
    <source>
        <dbReference type="Proteomes" id="UP001596524"/>
    </source>
</evidence>